<dbReference type="Pfam" id="PF07690">
    <property type="entry name" value="MFS_1"/>
    <property type="match status" value="1"/>
</dbReference>
<evidence type="ECO:0000313" key="6">
    <source>
        <dbReference type="EMBL" id="BDI29975.1"/>
    </source>
</evidence>
<name>A0A402D2K6_9BACT</name>
<dbReference type="NCBIfam" id="NF012174">
    <property type="entry name" value="tet_MFS_A_B_C_D"/>
    <property type="match status" value="1"/>
</dbReference>
<dbReference type="KEGG" id="ccot:CCAX7_20260"/>
<evidence type="ECO:0000256" key="4">
    <source>
        <dbReference type="ARBA" id="ARBA00022989"/>
    </source>
</evidence>
<keyword evidence="7" id="KW-1185">Reference proteome</keyword>
<dbReference type="EMBL" id="AP025739">
    <property type="protein sequence ID" value="BDI29975.1"/>
    <property type="molecule type" value="Genomic_DNA"/>
</dbReference>
<dbReference type="InterPro" id="IPR011701">
    <property type="entry name" value="MFS"/>
</dbReference>
<dbReference type="GO" id="GO:0005886">
    <property type="term" value="C:plasma membrane"/>
    <property type="evidence" value="ECO:0007669"/>
    <property type="project" value="UniProtKB-SubCell"/>
</dbReference>
<proteinExistence type="inferred from homology"/>
<dbReference type="InterPro" id="IPR036259">
    <property type="entry name" value="MFS_trans_sf"/>
</dbReference>
<dbReference type="PANTHER" id="PTHR23507">
    <property type="entry name" value="ZGC:174356"/>
    <property type="match status" value="1"/>
</dbReference>
<dbReference type="PROSITE" id="PS00216">
    <property type="entry name" value="SUGAR_TRANSPORT_1"/>
    <property type="match status" value="1"/>
</dbReference>
<dbReference type="GO" id="GO:0022857">
    <property type="term" value="F:transmembrane transporter activity"/>
    <property type="evidence" value="ECO:0007669"/>
    <property type="project" value="InterPro"/>
</dbReference>
<evidence type="ECO:0000256" key="1">
    <source>
        <dbReference type="ARBA" id="ARBA00004651"/>
    </source>
</evidence>
<protein>
    <submittedName>
        <fullName evidence="6">Tetracycline efflux MFS transporter Tet(30)</fullName>
    </submittedName>
</protein>
<dbReference type="InterPro" id="IPR001958">
    <property type="entry name" value="Tet-R_TetA/multi-R_MdtG-like"/>
</dbReference>
<dbReference type="RefSeq" id="WP_119323718.1">
    <property type="nucleotide sequence ID" value="NZ_AP025739.1"/>
</dbReference>
<keyword evidence="5" id="KW-0472">Membrane</keyword>
<evidence type="ECO:0000256" key="2">
    <source>
        <dbReference type="ARBA" id="ARBA00007520"/>
    </source>
</evidence>
<keyword evidence="4" id="KW-1133">Transmembrane helix</keyword>
<dbReference type="Proteomes" id="UP000287394">
    <property type="component" value="Chromosome"/>
</dbReference>
<evidence type="ECO:0000256" key="3">
    <source>
        <dbReference type="ARBA" id="ARBA00022692"/>
    </source>
</evidence>
<gene>
    <name evidence="6" type="primary">tetA</name>
    <name evidence="6" type="ORF">CCAX7_20260</name>
</gene>
<dbReference type="SUPFAM" id="SSF103473">
    <property type="entry name" value="MFS general substrate transporter"/>
    <property type="match status" value="1"/>
</dbReference>
<organism evidence="6 7">
    <name type="scientific">Capsulimonas corticalis</name>
    <dbReference type="NCBI Taxonomy" id="2219043"/>
    <lineage>
        <taxon>Bacteria</taxon>
        <taxon>Bacillati</taxon>
        <taxon>Armatimonadota</taxon>
        <taxon>Armatimonadia</taxon>
        <taxon>Capsulimonadales</taxon>
        <taxon>Capsulimonadaceae</taxon>
        <taxon>Capsulimonas</taxon>
    </lineage>
</organism>
<evidence type="ECO:0000313" key="7">
    <source>
        <dbReference type="Proteomes" id="UP000287394"/>
    </source>
</evidence>
<reference evidence="6 7" key="1">
    <citation type="journal article" date="2019" name="Int. J. Syst. Evol. Microbiol.">
        <title>Capsulimonas corticalis gen. nov., sp. nov., an aerobic capsulated bacterium, of a novel bacterial order, Capsulimonadales ord. nov., of the class Armatimonadia of the phylum Armatimonadetes.</title>
        <authorList>
            <person name="Li J."/>
            <person name="Kudo C."/>
            <person name="Tonouchi A."/>
        </authorList>
    </citation>
    <scope>NUCLEOTIDE SEQUENCE [LARGE SCALE GENOMIC DNA]</scope>
    <source>
        <strain evidence="6 7">AX-7</strain>
    </source>
</reference>
<dbReference type="OrthoDB" id="9814026at2"/>
<evidence type="ECO:0000256" key="5">
    <source>
        <dbReference type="ARBA" id="ARBA00023136"/>
    </source>
</evidence>
<dbReference type="FunCoup" id="A0A402D2K6">
    <property type="interactions" value="372"/>
</dbReference>
<dbReference type="PANTHER" id="PTHR23507:SF1">
    <property type="entry name" value="FI18259P1-RELATED"/>
    <property type="match status" value="1"/>
</dbReference>
<accession>A0A402D2K6</accession>
<dbReference type="Gene3D" id="1.20.1250.20">
    <property type="entry name" value="MFS general substrate transporter like domains"/>
    <property type="match status" value="1"/>
</dbReference>
<dbReference type="InterPro" id="IPR005829">
    <property type="entry name" value="Sugar_transporter_CS"/>
</dbReference>
<dbReference type="PRINTS" id="PR01035">
    <property type="entry name" value="TCRTETA"/>
</dbReference>
<keyword evidence="3" id="KW-0812">Transmembrane</keyword>
<sequence length="388" mass="40855">MKKALAAVLATVTLDAMGIGLTMPIIPRLLRDVGHTSQLGWRFGAFLSMYALMQFIFSPILGALSDRVGRRPVLLLSLSGAFIDYLFMALAPSLPLLFLGRAISGITGASMAVASAYVTDITPEDQRTRRFGQLSACFGLGFIAGPVIGGLLGEIWVRAPFLAAAGLNGLNLLLALFVLRESRQADSGAGASGAFNPLTPLRWAFTFPALLPLLGAYVVFGLVGEVGGTIWVLYGVDRFAWNSLTIGLSLAGFGLFHTLVQAFISGSAAERWGERKALLIGIAADSTAYVLIALATQGWMAFLLLPLFCLGGIGAPSLQSLLSGQVGDDHQGRLQGVLSSMTSLASIVGPLLISTVYFASRATFPGLVWMGGAALYLLCLPVILSRQA</sequence>
<dbReference type="PROSITE" id="PS50850">
    <property type="entry name" value="MFS"/>
    <property type="match status" value="1"/>
</dbReference>
<dbReference type="AlphaFoldDB" id="A0A402D2K6"/>
<dbReference type="InterPro" id="IPR020846">
    <property type="entry name" value="MFS_dom"/>
</dbReference>
<comment type="similarity">
    <text evidence="2">Belongs to the major facilitator superfamily. TCR/Tet family.</text>
</comment>
<dbReference type="CDD" id="cd17388">
    <property type="entry name" value="MFS_TetA"/>
    <property type="match status" value="1"/>
</dbReference>
<comment type="subcellular location">
    <subcellularLocation>
        <location evidence="1">Cell membrane</location>
        <topology evidence="1">Multi-pass membrane protein</topology>
    </subcellularLocation>
</comment>